<comment type="similarity">
    <text evidence="2 8">Belongs to the pantothenate synthetase family.</text>
</comment>
<dbReference type="GO" id="GO:0005524">
    <property type="term" value="F:ATP binding"/>
    <property type="evidence" value="ECO:0007669"/>
    <property type="project" value="UniProtKB-KW"/>
</dbReference>
<dbReference type="EMBL" id="FOCW01000001">
    <property type="protein sequence ID" value="SEN11479.1"/>
    <property type="molecule type" value="Genomic_DNA"/>
</dbReference>
<reference evidence="9 10" key="1">
    <citation type="submission" date="2016-10" db="EMBL/GenBank/DDBJ databases">
        <authorList>
            <person name="de Groot N.N."/>
        </authorList>
    </citation>
    <scope>NUCLEOTIDE SEQUENCE [LARGE SCALE GENOMIC DNA]</scope>
    <source>
        <strain evidence="9 10">DSM 15123</strain>
    </source>
</reference>
<feature type="active site" description="Proton donor" evidence="8">
    <location>
        <position position="33"/>
    </location>
</feature>
<gene>
    <name evidence="8" type="primary">panC</name>
    <name evidence="9" type="ORF">SAMN02745977_00473</name>
</gene>
<dbReference type="GO" id="GO:0005829">
    <property type="term" value="C:cytosol"/>
    <property type="evidence" value="ECO:0007669"/>
    <property type="project" value="TreeGrafter"/>
</dbReference>
<evidence type="ECO:0000256" key="5">
    <source>
        <dbReference type="ARBA" id="ARBA00022741"/>
    </source>
</evidence>
<dbReference type="InterPro" id="IPR014729">
    <property type="entry name" value="Rossmann-like_a/b/a_fold"/>
</dbReference>
<dbReference type="InterPro" id="IPR003721">
    <property type="entry name" value="Pantoate_ligase"/>
</dbReference>
<sequence length="281" mass="31236">MQILTTVAELRAWRAQAGHVAFVPTMGNLHSGHIALCHEARNRATQKAGKVIASIFVNPIQFGPNEDLSKYPRTFDADCEKLQTAGVDAVFHPGVEELYPYGPQQYFVEPPELQNRLCGEFRPGHFRGVATVVTKLFNLVQPDVAIFGKKDYQQLKVIEGMVRDLNMPVEIVGIDTERADDGLALSSRNGYLTDAERAEAPQLRRTLEGIRSAVQQGERDYASLCERACAELDARGWKTDYIRITNRMDLQAATVDDRALVVLAASQLGRARLIDNLEIDA</sequence>
<dbReference type="GO" id="GO:0004592">
    <property type="term" value="F:pantoate-beta-alanine ligase activity"/>
    <property type="evidence" value="ECO:0007669"/>
    <property type="project" value="UniProtKB-UniRule"/>
</dbReference>
<keyword evidence="3 8" id="KW-0436">Ligase</keyword>
<evidence type="ECO:0000256" key="1">
    <source>
        <dbReference type="ARBA" id="ARBA00004990"/>
    </source>
</evidence>
<feature type="binding site" evidence="8">
    <location>
        <position position="61"/>
    </location>
    <ligand>
        <name>(R)-pantoate</name>
        <dbReference type="ChEBI" id="CHEBI:15980"/>
    </ligand>
</feature>
<comment type="catalytic activity">
    <reaction evidence="7 8">
        <text>(R)-pantoate + beta-alanine + ATP = (R)-pantothenate + AMP + diphosphate + H(+)</text>
        <dbReference type="Rhea" id="RHEA:10912"/>
        <dbReference type="ChEBI" id="CHEBI:15378"/>
        <dbReference type="ChEBI" id="CHEBI:15980"/>
        <dbReference type="ChEBI" id="CHEBI:29032"/>
        <dbReference type="ChEBI" id="CHEBI:30616"/>
        <dbReference type="ChEBI" id="CHEBI:33019"/>
        <dbReference type="ChEBI" id="CHEBI:57966"/>
        <dbReference type="ChEBI" id="CHEBI:456215"/>
        <dbReference type="EC" id="6.3.2.1"/>
    </reaction>
</comment>
<comment type="subcellular location">
    <subcellularLocation>
        <location evidence="8">Cytoplasm</location>
    </subcellularLocation>
</comment>
<dbReference type="PANTHER" id="PTHR21299">
    <property type="entry name" value="CYTIDYLATE KINASE/PANTOATE-BETA-ALANINE LIGASE"/>
    <property type="match status" value="1"/>
</dbReference>
<keyword evidence="6 8" id="KW-0067">ATP-binding</keyword>
<evidence type="ECO:0000313" key="9">
    <source>
        <dbReference type="EMBL" id="SEN11479.1"/>
    </source>
</evidence>
<feature type="binding site" evidence="8">
    <location>
        <position position="61"/>
    </location>
    <ligand>
        <name>beta-alanine</name>
        <dbReference type="ChEBI" id="CHEBI:57966"/>
    </ligand>
</feature>
<organism evidence="9 10">
    <name type="scientific">Brachymonas denitrificans DSM 15123</name>
    <dbReference type="NCBI Taxonomy" id="1121117"/>
    <lineage>
        <taxon>Bacteria</taxon>
        <taxon>Pseudomonadati</taxon>
        <taxon>Pseudomonadota</taxon>
        <taxon>Betaproteobacteria</taxon>
        <taxon>Burkholderiales</taxon>
        <taxon>Comamonadaceae</taxon>
        <taxon>Brachymonas</taxon>
    </lineage>
</organism>
<comment type="subunit">
    <text evidence="8">Homodimer.</text>
</comment>
<dbReference type="NCBIfam" id="TIGR00018">
    <property type="entry name" value="panC"/>
    <property type="match status" value="1"/>
</dbReference>
<dbReference type="CDD" id="cd00560">
    <property type="entry name" value="PanC"/>
    <property type="match status" value="1"/>
</dbReference>
<dbReference type="Proteomes" id="UP000199531">
    <property type="component" value="Unassembled WGS sequence"/>
</dbReference>
<feature type="binding site" evidence="8">
    <location>
        <begin position="185"/>
        <end position="188"/>
    </location>
    <ligand>
        <name>ATP</name>
        <dbReference type="ChEBI" id="CHEBI:30616"/>
    </ligand>
</feature>
<dbReference type="HAMAP" id="MF_00158">
    <property type="entry name" value="PanC"/>
    <property type="match status" value="1"/>
</dbReference>
<dbReference type="Gene3D" id="3.30.1300.10">
    <property type="entry name" value="Pantoate-beta-alanine ligase, C-terminal domain"/>
    <property type="match status" value="1"/>
</dbReference>
<evidence type="ECO:0000256" key="2">
    <source>
        <dbReference type="ARBA" id="ARBA00009256"/>
    </source>
</evidence>
<dbReference type="AlphaFoldDB" id="A0A1H8DVZ8"/>
<evidence type="ECO:0000256" key="3">
    <source>
        <dbReference type="ARBA" id="ARBA00022598"/>
    </source>
</evidence>
<protein>
    <recommendedName>
        <fullName evidence="8">Pantothenate synthetase</fullName>
        <shortName evidence="8">PS</shortName>
        <ecNumber evidence="8">6.3.2.1</ecNumber>
    </recommendedName>
    <alternativeName>
        <fullName evidence="8">Pantoate--beta-alanine ligase</fullName>
    </alternativeName>
    <alternativeName>
        <fullName evidence="8">Pantoate-activating enzyme</fullName>
    </alternativeName>
</protein>
<dbReference type="FunFam" id="3.30.1300.10:FF:000001">
    <property type="entry name" value="Pantothenate synthetase"/>
    <property type="match status" value="1"/>
</dbReference>
<evidence type="ECO:0000256" key="8">
    <source>
        <dbReference type="HAMAP-Rule" id="MF_00158"/>
    </source>
</evidence>
<dbReference type="Pfam" id="PF02569">
    <property type="entry name" value="Pantoate_ligase"/>
    <property type="match status" value="1"/>
</dbReference>
<dbReference type="FunFam" id="3.40.50.620:FF:000013">
    <property type="entry name" value="Pantothenate synthetase"/>
    <property type="match status" value="1"/>
</dbReference>
<dbReference type="EC" id="6.3.2.1" evidence="8"/>
<accession>A0A1H8DVZ8</accession>
<evidence type="ECO:0000256" key="6">
    <source>
        <dbReference type="ARBA" id="ARBA00022840"/>
    </source>
</evidence>
<evidence type="ECO:0000256" key="7">
    <source>
        <dbReference type="ARBA" id="ARBA00048258"/>
    </source>
</evidence>
<dbReference type="SUPFAM" id="SSF52374">
    <property type="entry name" value="Nucleotidylyl transferase"/>
    <property type="match status" value="1"/>
</dbReference>
<dbReference type="Gene3D" id="3.40.50.620">
    <property type="entry name" value="HUPs"/>
    <property type="match status" value="1"/>
</dbReference>
<dbReference type="GO" id="GO:0015940">
    <property type="term" value="P:pantothenate biosynthetic process"/>
    <property type="evidence" value="ECO:0007669"/>
    <property type="project" value="UniProtKB-UniRule"/>
</dbReference>
<dbReference type="OrthoDB" id="9773087at2"/>
<comment type="function">
    <text evidence="8">Catalyzes the condensation of pantoate with beta-alanine in an ATP-dependent reaction via a pantoyl-adenylate intermediate.</text>
</comment>
<comment type="caution">
    <text evidence="8">Lacks conserved residue(s) required for the propagation of feature annotation.</text>
</comment>
<dbReference type="STRING" id="1121117.SAMN02745977_00473"/>
<keyword evidence="8" id="KW-0963">Cytoplasm</keyword>
<dbReference type="RefSeq" id="WP_091813359.1">
    <property type="nucleotide sequence ID" value="NZ_FOCW01000001.1"/>
</dbReference>
<dbReference type="UniPathway" id="UPA00028">
    <property type="reaction ID" value="UER00005"/>
</dbReference>
<feature type="binding site" evidence="8">
    <location>
        <begin position="148"/>
        <end position="151"/>
    </location>
    <ligand>
        <name>ATP</name>
        <dbReference type="ChEBI" id="CHEBI:30616"/>
    </ligand>
</feature>
<keyword evidence="10" id="KW-1185">Reference proteome</keyword>
<evidence type="ECO:0000256" key="4">
    <source>
        <dbReference type="ARBA" id="ARBA00022655"/>
    </source>
</evidence>
<comment type="miscellaneous">
    <text evidence="8">The reaction proceeds by a bi uni uni bi ping pong mechanism.</text>
</comment>
<feature type="binding site" evidence="8">
    <location>
        <position position="154"/>
    </location>
    <ligand>
        <name>(R)-pantoate</name>
        <dbReference type="ChEBI" id="CHEBI:15980"/>
    </ligand>
</feature>
<proteinExistence type="inferred from homology"/>
<keyword evidence="5 8" id="KW-0547">Nucleotide-binding</keyword>
<feature type="binding site" evidence="8">
    <location>
        <begin position="26"/>
        <end position="33"/>
    </location>
    <ligand>
        <name>ATP</name>
        <dbReference type="ChEBI" id="CHEBI:30616"/>
    </ligand>
</feature>
<keyword evidence="4 8" id="KW-0566">Pantothenate biosynthesis</keyword>
<comment type="pathway">
    <text evidence="1 8">Cofactor biosynthesis; (R)-pantothenate biosynthesis; (R)-pantothenate from (R)-pantoate and beta-alanine: step 1/1.</text>
</comment>
<evidence type="ECO:0000313" key="10">
    <source>
        <dbReference type="Proteomes" id="UP000199531"/>
    </source>
</evidence>
<dbReference type="PANTHER" id="PTHR21299:SF1">
    <property type="entry name" value="PANTOATE--BETA-ALANINE LIGASE"/>
    <property type="match status" value="1"/>
</dbReference>
<name>A0A1H8DVZ8_9BURK</name>
<dbReference type="InterPro" id="IPR042176">
    <property type="entry name" value="Pantoate_ligase_C"/>
</dbReference>